<dbReference type="FunFam" id="3.40.630.40:FF:000005">
    <property type="entry name" value="N-acetylmuramoyl-L-alanine amidase (AmiA)"/>
    <property type="match status" value="1"/>
</dbReference>
<dbReference type="SMART" id="SM00646">
    <property type="entry name" value="Ami_3"/>
    <property type="match status" value="1"/>
</dbReference>
<dbReference type="Gene3D" id="3.40.630.40">
    <property type="entry name" value="Zn-dependent exopeptidases"/>
    <property type="match status" value="1"/>
</dbReference>
<dbReference type="GO" id="GO:0009253">
    <property type="term" value="P:peptidoglycan catabolic process"/>
    <property type="evidence" value="ECO:0007669"/>
    <property type="project" value="InterPro"/>
</dbReference>
<keyword evidence="1" id="KW-0378">Hydrolase</keyword>
<evidence type="ECO:0000259" key="2">
    <source>
        <dbReference type="SMART" id="SM00646"/>
    </source>
</evidence>
<evidence type="ECO:0000313" key="4">
    <source>
        <dbReference type="Proteomes" id="UP000547674"/>
    </source>
</evidence>
<dbReference type="PANTHER" id="PTHR30404">
    <property type="entry name" value="N-ACETYLMURAMOYL-L-ALANINE AMIDASE"/>
    <property type="match status" value="1"/>
</dbReference>
<evidence type="ECO:0000256" key="1">
    <source>
        <dbReference type="ARBA" id="ARBA00022801"/>
    </source>
</evidence>
<protein>
    <submittedName>
        <fullName evidence="3">N-acetylmuramoyl-L-alanine amidase</fullName>
    </submittedName>
</protein>
<dbReference type="InterPro" id="IPR021731">
    <property type="entry name" value="AMIN_dom"/>
</dbReference>
<dbReference type="Pfam" id="PF11741">
    <property type="entry name" value="AMIN"/>
    <property type="match status" value="1"/>
</dbReference>
<dbReference type="Proteomes" id="UP000547674">
    <property type="component" value="Unassembled WGS sequence"/>
</dbReference>
<feature type="domain" description="MurNAc-LAA" evidence="2">
    <location>
        <begin position="225"/>
        <end position="378"/>
    </location>
</feature>
<dbReference type="Gene3D" id="2.60.40.3500">
    <property type="match status" value="1"/>
</dbReference>
<comment type="caution">
    <text evidence="3">The sequence shown here is derived from an EMBL/GenBank/DDBJ whole genome shotgun (WGS) entry which is preliminary data.</text>
</comment>
<accession>A0A7Y2H3N5</accession>
<reference evidence="3 4" key="1">
    <citation type="submission" date="2020-03" db="EMBL/GenBank/DDBJ databases">
        <title>Metabolic flexibility allows generalist bacteria to become dominant in a frequently disturbed ecosystem.</title>
        <authorList>
            <person name="Chen Y.-J."/>
            <person name="Leung P.M."/>
            <person name="Bay S.K."/>
            <person name="Hugenholtz P."/>
            <person name="Kessler A.J."/>
            <person name="Shelley G."/>
            <person name="Waite D.W."/>
            <person name="Cook P.L."/>
            <person name="Greening C."/>
        </authorList>
    </citation>
    <scope>NUCLEOTIDE SEQUENCE [LARGE SCALE GENOMIC DNA]</scope>
    <source>
        <strain evidence="3">SS_bin_28</strain>
    </source>
</reference>
<dbReference type="SUPFAM" id="SSF53187">
    <property type="entry name" value="Zn-dependent exopeptidases"/>
    <property type="match status" value="1"/>
</dbReference>
<sequence length="388" mass="43495">MSLSLRRSALSMFVFVFLLGWAHDSSAIEVNGIRFSTTEKRTRVVIDLDAMGAYTHETMVNPPRVVVTFAASSITADIKRPVINNGHVKKVRTNELRDGRIQVVLDLNHDAPYQTFTLDRPPRVVIDVAHEEKREVFRNEAVEEKKPEVNKVKPAERPAREGPWIVAIDAGHGGKDPGSSHHNLREKDVVLALARATFEELNTRPNIKAVMIRKGDYYIPLRKRWELAEEKNADVFVSIHCDGAHRKAAKGTSVYFLSLKGATDAASRELAERENSVDEEAMKEQELGELGNILFDMTQNDAVSKSEILAETVLDKLFALGTVYSRGVKQAGFAVLKSPRMPSILVEAAFISNAEENRLLRNRNWQRNFGRHLANGIEAYTKNVEASE</sequence>
<dbReference type="InterPro" id="IPR050695">
    <property type="entry name" value="N-acetylmuramoyl_amidase_3"/>
</dbReference>
<dbReference type="EMBL" id="JABDJR010000595">
    <property type="protein sequence ID" value="NNF08017.1"/>
    <property type="molecule type" value="Genomic_DNA"/>
</dbReference>
<proteinExistence type="predicted"/>
<dbReference type="AlphaFoldDB" id="A0A7Y2H3N5"/>
<evidence type="ECO:0000313" key="3">
    <source>
        <dbReference type="EMBL" id="NNF08017.1"/>
    </source>
</evidence>
<dbReference type="GO" id="GO:0008745">
    <property type="term" value="F:N-acetylmuramoyl-L-alanine amidase activity"/>
    <property type="evidence" value="ECO:0007669"/>
    <property type="project" value="InterPro"/>
</dbReference>
<name>A0A7Y2H3N5_UNCEI</name>
<dbReference type="GO" id="GO:0030288">
    <property type="term" value="C:outer membrane-bounded periplasmic space"/>
    <property type="evidence" value="ECO:0007669"/>
    <property type="project" value="TreeGrafter"/>
</dbReference>
<dbReference type="PANTHER" id="PTHR30404:SF0">
    <property type="entry name" value="N-ACETYLMURAMOYL-L-ALANINE AMIDASE AMIC"/>
    <property type="match status" value="1"/>
</dbReference>
<gene>
    <name evidence="3" type="ORF">HKN21_14735</name>
</gene>
<dbReference type="CDD" id="cd02696">
    <property type="entry name" value="MurNAc-LAA"/>
    <property type="match status" value="1"/>
</dbReference>
<dbReference type="InterPro" id="IPR002508">
    <property type="entry name" value="MurNAc-LAA_cat"/>
</dbReference>
<organism evidence="3 4">
    <name type="scientific">Eiseniibacteriota bacterium</name>
    <dbReference type="NCBI Taxonomy" id="2212470"/>
    <lineage>
        <taxon>Bacteria</taxon>
        <taxon>Candidatus Eiseniibacteriota</taxon>
    </lineage>
</organism>
<dbReference type="Pfam" id="PF01520">
    <property type="entry name" value="Amidase_3"/>
    <property type="match status" value="1"/>
</dbReference>